<evidence type="ECO:0000256" key="2">
    <source>
        <dbReference type="ARBA" id="ARBA00022473"/>
    </source>
</evidence>
<name>A0A9J7ML21_BRAFL</name>
<evidence type="ECO:0000313" key="11">
    <source>
        <dbReference type="RefSeq" id="XP_035671642.1"/>
    </source>
</evidence>
<dbReference type="InterPro" id="IPR050359">
    <property type="entry name" value="bHLH_transcription_factors"/>
</dbReference>
<protein>
    <submittedName>
        <fullName evidence="11">Protein atonal homolog 1-like</fullName>
    </submittedName>
</protein>
<keyword evidence="4" id="KW-0524">Neurogenesis</keyword>
<dbReference type="CDD" id="cd19715">
    <property type="entry name" value="bHLH_TS_amos_like"/>
    <property type="match status" value="1"/>
</dbReference>
<accession>A0A9J7ML21</accession>
<dbReference type="GO" id="GO:0000981">
    <property type="term" value="F:DNA-binding transcription factor activity, RNA polymerase II-specific"/>
    <property type="evidence" value="ECO:0000318"/>
    <property type="project" value="GO_Central"/>
</dbReference>
<dbReference type="PANTHER" id="PTHR19290">
    <property type="entry name" value="BASIC HELIX-LOOP-HELIX PROTEIN NEUROGENIN-RELATED"/>
    <property type="match status" value="1"/>
</dbReference>
<evidence type="ECO:0000256" key="5">
    <source>
        <dbReference type="ARBA" id="ARBA00023015"/>
    </source>
</evidence>
<dbReference type="InterPro" id="IPR011598">
    <property type="entry name" value="bHLH_dom"/>
</dbReference>
<dbReference type="OMA" id="QAFAVFH"/>
<dbReference type="GO" id="GO:0070888">
    <property type="term" value="F:E-box binding"/>
    <property type="evidence" value="ECO:0000318"/>
    <property type="project" value="GO_Central"/>
</dbReference>
<reference evidence="11" key="2">
    <citation type="submission" date="2025-08" db="UniProtKB">
        <authorList>
            <consortium name="RefSeq"/>
        </authorList>
    </citation>
    <scope>IDENTIFICATION</scope>
    <source>
        <strain evidence="11">S238N-H82</strain>
        <tissue evidence="11">Testes</tissue>
    </source>
</reference>
<dbReference type="AlphaFoldDB" id="A0A9J7ML21"/>
<dbReference type="SUPFAM" id="SSF47459">
    <property type="entry name" value="HLH, helix-loop-helix DNA-binding domain"/>
    <property type="match status" value="1"/>
</dbReference>
<feature type="compositionally biased region" description="Low complexity" evidence="8">
    <location>
        <begin position="167"/>
        <end position="180"/>
    </location>
</feature>
<evidence type="ECO:0000256" key="6">
    <source>
        <dbReference type="ARBA" id="ARBA00023163"/>
    </source>
</evidence>
<sequence>MEDYSPIHTSELSAAPFCWSPLKAAAAPADHMFGHAMGHSTVDGSILSSYEQFMPYGGDMMQEAEGERDAGRRREGRRARASRPRRCQPTPNILRYRRLAANARERRRMHGLNDAFDRLRQVVPGIGDDRQLSKYETLQMAQSYILALKELLDDEVTVPDTGSTAASRPSSPEGLSSSSSVRDTDEDFPTQNRGTTRLDGISGEDEEMTRRAGETGSAEDSGWRVQAFAVFHDTDSELLTAATKENFPGGRWGLDR</sequence>
<keyword evidence="2" id="KW-0217">Developmental protein</keyword>
<dbReference type="Pfam" id="PF00010">
    <property type="entry name" value="HLH"/>
    <property type="match status" value="1"/>
</dbReference>
<dbReference type="FunFam" id="4.10.280.10:FF:000025">
    <property type="entry name" value="protein atonal homolog 7"/>
    <property type="match status" value="1"/>
</dbReference>
<evidence type="ECO:0000256" key="3">
    <source>
        <dbReference type="ARBA" id="ARBA00022782"/>
    </source>
</evidence>
<dbReference type="Gene3D" id="4.10.280.10">
    <property type="entry name" value="Helix-loop-helix DNA-binding domain"/>
    <property type="match status" value="1"/>
</dbReference>
<dbReference type="KEGG" id="bfo:118412720"/>
<evidence type="ECO:0000256" key="1">
    <source>
        <dbReference type="ARBA" id="ARBA00004123"/>
    </source>
</evidence>
<keyword evidence="7" id="KW-0539">Nucleus</keyword>
<dbReference type="GeneID" id="118412720"/>
<evidence type="ECO:0000256" key="4">
    <source>
        <dbReference type="ARBA" id="ARBA00022902"/>
    </source>
</evidence>
<dbReference type="Proteomes" id="UP000001554">
    <property type="component" value="Chromosome 3"/>
</dbReference>
<feature type="region of interest" description="Disordered" evidence="8">
    <location>
        <begin position="63"/>
        <end position="88"/>
    </location>
</feature>
<keyword evidence="6" id="KW-0804">Transcription</keyword>
<feature type="compositionally biased region" description="Basic residues" evidence="8">
    <location>
        <begin position="74"/>
        <end position="86"/>
    </location>
</feature>
<dbReference type="SMART" id="SM00353">
    <property type="entry name" value="HLH"/>
    <property type="match status" value="1"/>
</dbReference>
<dbReference type="GO" id="GO:0005634">
    <property type="term" value="C:nucleus"/>
    <property type="evidence" value="ECO:0000318"/>
    <property type="project" value="GO_Central"/>
</dbReference>
<comment type="subcellular location">
    <subcellularLocation>
        <location evidence="1">Nucleus</location>
    </subcellularLocation>
</comment>
<dbReference type="OrthoDB" id="6161578at2759"/>
<keyword evidence="5" id="KW-0805">Transcription regulation</keyword>
<evidence type="ECO:0000256" key="7">
    <source>
        <dbReference type="ARBA" id="ARBA00023242"/>
    </source>
</evidence>
<keyword evidence="3" id="KW-0221">Differentiation</keyword>
<dbReference type="RefSeq" id="XP_035671642.1">
    <property type="nucleotide sequence ID" value="XM_035815749.1"/>
</dbReference>
<evidence type="ECO:0000259" key="9">
    <source>
        <dbReference type="PROSITE" id="PS50888"/>
    </source>
</evidence>
<feature type="domain" description="BHLH" evidence="9">
    <location>
        <begin position="96"/>
        <end position="148"/>
    </location>
</feature>
<dbReference type="GO" id="GO:0007423">
    <property type="term" value="P:sensory organ development"/>
    <property type="evidence" value="ECO:0000318"/>
    <property type="project" value="GO_Central"/>
</dbReference>
<dbReference type="PROSITE" id="PS50888">
    <property type="entry name" value="BHLH"/>
    <property type="match status" value="1"/>
</dbReference>
<organism evidence="10 11">
    <name type="scientific">Branchiostoma floridae</name>
    <name type="common">Florida lancelet</name>
    <name type="synonym">Amphioxus</name>
    <dbReference type="NCBI Taxonomy" id="7739"/>
    <lineage>
        <taxon>Eukaryota</taxon>
        <taxon>Metazoa</taxon>
        <taxon>Chordata</taxon>
        <taxon>Cephalochordata</taxon>
        <taxon>Leptocardii</taxon>
        <taxon>Amphioxiformes</taxon>
        <taxon>Branchiostomatidae</taxon>
        <taxon>Branchiostoma</taxon>
    </lineage>
</organism>
<dbReference type="InterPro" id="IPR036638">
    <property type="entry name" value="HLH_DNA-bd_sf"/>
</dbReference>
<dbReference type="GO" id="GO:0048663">
    <property type="term" value="P:neuron fate commitment"/>
    <property type="evidence" value="ECO:0000318"/>
    <property type="project" value="GO_Central"/>
</dbReference>
<dbReference type="GO" id="GO:0046983">
    <property type="term" value="F:protein dimerization activity"/>
    <property type="evidence" value="ECO:0007669"/>
    <property type="project" value="InterPro"/>
</dbReference>
<evidence type="ECO:0000256" key="8">
    <source>
        <dbReference type="SAM" id="MobiDB-lite"/>
    </source>
</evidence>
<gene>
    <name evidence="11" type="primary">LOC118412720</name>
</gene>
<dbReference type="PANTHER" id="PTHR19290:SF162">
    <property type="entry name" value="TRANSCRIPTION FACTOR ATOH7"/>
    <property type="match status" value="1"/>
</dbReference>
<evidence type="ECO:0000313" key="10">
    <source>
        <dbReference type="Proteomes" id="UP000001554"/>
    </source>
</evidence>
<dbReference type="GO" id="GO:0045944">
    <property type="term" value="P:positive regulation of transcription by RNA polymerase II"/>
    <property type="evidence" value="ECO:0000318"/>
    <property type="project" value="GO_Central"/>
</dbReference>
<keyword evidence="10" id="KW-1185">Reference proteome</keyword>
<reference evidence="10" key="1">
    <citation type="journal article" date="2020" name="Nat. Ecol. Evol.">
        <title>Deeply conserved synteny resolves early events in vertebrate evolution.</title>
        <authorList>
            <person name="Simakov O."/>
            <person name="Marletaz F."/>
            <person name="Yue J.X."/>
            <person name="O'Connell B."/>
            <person name="Jenkins J."/>
            <person name="Brandt A."/>
            <person name="Calef R."/>
            <person name="Tung C.H."/>
            <person name="Huang T.K."/>
            <person name="Schmutz J."/>
            <person name="Satoh N."/>
            <person name="Yu J.K."/>
            <person name="Putnam N.H."/>
            <person name="Green R.E."/>
            <person name="Rokhsar D.S."/>
        </authorList>
    </citation>
    <scope>NUCLEOTIDE SEQUENCE [LARGE SCALE GENOMIC DNA]</scope>
    <source>
        <strain evidence="10">S238N-H82</strain>
    </source>
</reference>
<dbReference type="GO" id="GO:0061564">
    <property type="term" value="P:axon development"/>
    <property type="evidence" value="ECO:0000318"/>
    <property type="project" value="GO_Central"/>
</dbReference>
<proteinExistence type="predicted"/>
<feature type="region of interest" description="Disordered" evidence="8">
    <location>
        <begin position="159"/>
        <end position="223"/>
    </location>
</feature>